<dbReference type="Proteomes" id="UP000250140">
    <property type="component" value="Unassembled WGS sequence"/>
</dbReference>
<protein>
    <submittedName>
        <fullName evidence="4">Class II aaRS and biotin synthetase</fullName>
    </submittedName>
</protein>
<evidence type="ECO:0000313" key="4">
    <source>
        <dbReference type="EMBL" id="OCL11635.1"/>
    </source>
</evidence>
<dbReference type="CDD" id="cd16442">
    <property type="entry name" value="BPL"/>
    <property type="match status" value="1"/>
</dbReference>
<keyword evidence="5" id="KW-1185">Reference proteome</keyword>
<gene>
    <name evidence="4" type="ORF">AOQ84DRAFT_373810</name>
</gene>
<name>A0A8E2F6V4_9PEZI</name>
<dbReference type="InterPro" id="IPR019197">
    <property type="entry name" value="Biotin-prot_ligase_N"/>
</dbReference>
<evidence type="ECO:0000259" key="3">
    <source>
        <dbReference type="PROSITE" id="PS51733"/>
    </source>
</evidence>
<sequence length="693" mass="75598">MASKRINVLVYSGNGSTSESVRHCLYTLRRLLSPNYAVIPVTGDTIIKEPWSATCALLVFPGGADLGYCRTLNGEGNRRITQYINRGGCYLGFCAGGYYGSARCEFEIDDKKMAVVGDRELAFFPGVCRGLAFPGFVYHSEAGARAVELQVNHAALSNSKTGLLENFRSYYNGGGVFVDAKKLENRGVEILASYTEDLKVDSGEGAAAVVYRKVGEGSVILTGPHPEFAAVNLSKANNPPSYGSVIDAIARSDAARILFLKACLQKLGLHVNDEEQAVPSLSRLHLSAHQALDVSELISSWQEIITLIDGEEYIKAENDTFHIEKPATWVMDGLTKAVTAVLPTLSTSEEKEPGKMNEEDETATSDKIVDYNKVVKKVIAHERELPSSRETPCFNHHSYYANLAHYHSKCANSEPEFGKHLLYGEVVTSTNTLLEKNPKLLSHLPLGFTATATTQIAGRGRGSNVWVAPPGALMFSTVLRHPIALTQSAPVIFVQYLAALAIVRGIRSYAPGYDALPVKLKWPNDVYALDPAASGSGKNKADFVKIGGILVNSSYAGSDYTLVTGIGINVANAAPTTSLNALAAKAGLKAFQMERLLAGILASFEEAYRRFCSKGWDRELEGEYYDNWLHTDQIITLEVEGGVRARIKGVTRDWGLLLAEELGWDDRSTGKIWQLQSDSNSFDFFKGLLKRKV</sequence>
<dbReference type="PANTHER" id="PTHR12835">
    <property type="entry name" value="BIOTIN PROTEIN LIGASE"/>
    <property type="match status" value="1"/>
</dbReference>
<dbReference type="GO" id="GO:0004077">
    <property type="term" value="F:biotin--[biotin carboxyl-carrier protein] ligase activity"/>
    <property type="evidence" value="ECO:0007669"/>
    <property type="project" value="InterPro"/>
</dbReference>
<evidence type="ECO:0000313" key="5">
    <source>
        <dbReference type="Proteomes" id="UP000250140"/>
    </source>
</evidence>
<dbReference type="GO" id="GO:0005737">
    <property type="term" value="C:cytoplasm"/>
    <property type="evidence" value="ECO:0007669"/>
    <property type="project" value="TreeGrafter"/>
</dbReference>
<organism evidence="4 5">
    <name type="scientific">Glonium stellatum</name>
    <dbReference type="NCBI Taxonomy" id="574774"/>
    <lineage>
        <taxon>Eukaryota</taxon>
        <taxon>Fungi</taxon>
        <taxon>Dikarya</taxon>
        <taxon>Ascomycota</taxon>
        <taxon>Pezizomycotina</taxon>
        <taxon>Dothideomycetes</taxon>
        <taxon>Pleosporomycetidae</taxon>
        <taxon>Gloniales</taxon>
        <taxon>Gloniaceae</taxon>
        <taxon>Glonium</taxon>
    </lineage>
</organism>
<reference evidence="4 5" key="1">
    <citation type="journal article" date="2016" name="Nat. Commun.">
        <title>Ectomycorrhizal ecology is imprinted in the genome of the dominant symbiotic fungus Cenococcum geophilum.</title>
        <authorList>
            <consortium name="DOE Joint Genome Institute"/>
            <person name="Peter M."/>
            <person name="Kohler A."/>
            <person name="Ohm R.A."/>
            <person name="Kuo A."/>
            <person name="Krutzmann J."/>
            <person name="Morin E."/>
            <person name="Arend M."/>
            <person name="Barry K.W."/>
            <person name="Binder M."/>
            <person name="Choi C."/>
            <person name="Clum A."/>
            <person name="Copeland A."/>
            <person name="Grisel N."/>
            <person name="Haridas S."/>
            <person name="Kipfer T."/>
            <person name="LaButti K."/>
            <person name="Lindquist E."/>
            <person name="Lipzen A."/>
            <person name="Maire R."/>
            <person name="Meier B."/>
            <person name="Mihaltcheva S."/>
            <person name="Molinier V."/>
            <person name="Murat C."/>
            <person name="Poggeler S."/>
            <person name="Quandt C.A."/>
            <person name="Sperisen C."/>
            <person name="Tritt A."/>
            <person name="Tisserant E."/>
            <person name="Crous P.W."/>
            <person name="Henrissat B."/>
            <person name="Nehls U."/>
            <person name="Egli S."/>
            <person name="Spatafora J.W."/>
            <person name="Grigoriev I.V."/>
            <person name="Martin F.M."/>
        </authorList>
    </citation>
    <scope>NUCLEOTIDE SEQUENCE [LARGE SCALE GENOMIC DNA]</scope>
    <source>
        <strain evidence="4 5">CBS 207.34</strain>
    </source>
</reference>
<comment type="similarity">
    <text evidence="1">Belongs to the biotin--protein ligase family.</text>
</comment>
<dbReference type="EMBL" id="KV749020">
    <property type="protein sequence ID" value="OCL11635.1"/>
    <property type="molecule type" value="Genomic_DNA"/>
</dbReference>
<dbReference type="InterPro" id="IPR004143">
    <property type="entry name" value="BPL_LPL_catalytic"/>
</dbReference>
<dbReference type="PANTHER" id="PTHR12835:SF5">
    <property type="entry name" value="BIOTIN--PROTEIN LIGASE"/>
    <property type="match status" value="1"/>
</dbReference>
<dbReference type="OrthoDB" id="10250105at2759"/>
<dbReference type="Pfam" id="PF09825">
    <property type="entry name" value="BPL_N"/>
    <property type="match status" value="1"/>
</dbReference>
<dbReference type="SUPFAM" id="SSF55681">
    <property type="entry name" value="Class II aaRS and biotin synthetases"/>
    <property type="match status" value="1"/>
</dbReference>
<dbReference type="CDD" id="cd03144">
    <property type="entry name" value="GATase1_ScBLP_like"/>
    <property type="match status" value="1"/>
</dbReference>
<dbReference type="PROSITE" id="PS51733">
    <property type="entry name" value="BPL_LPL_CATALYTIC"/>
    <property type="match status" value="1"/>
</dbReference>
<dbReference type="Gene3D" id="3.40.50.880">
    <property type="match status" value="1"/>
</dbReference>
<dbReference type="InterPro" id="IPR029062">
    <property type="entry name" value="Class_I_gatase-like"/>
</dbReference>
<keyword evidence="2" id="KW-0436">Ligase</keyword>
<dbReference type="NCBIfam" id="TIGR00121">
    <property type="entry name" value="birA_ligase"/>
    <property type="match status" value="1"/>
</dbReference>
<feature type="domain" description="BPL/LPL catalytic" evidence="3">
    <location>
        <begin position="406"/>
        <end position="612"/>
    </location>
</feature>
<evidence type="ECO:0000256" key="1">
    <source>
        <dbReference type="ARBA" id="ARBA00009934"/>
    </source>
</evidence>
<proteinExistence type="inferred from homology"/>
<evidence type="ECO:0000256" key="2">
    <source>
        <dbReference type="ARBA" id="ARBA00022598"/>
    </source>
</evidence>
<dbReference type="Pfam" id="PF03099">
    <property type="entry name" value="BPL_LplA_LipB"/>
    <property type="match status" value="1"/>
</dbReference>
<dbReference type="AlphaFoldDB" id="A0A8E2F6V4"/>
<dbReference type="InterPro" id="IPR004408">
    <property type="entry name" value="Biotin_CoA_COase_ligase"/>
</dbReference>
<dbReference type="InterPro" id="IPR045864">
    <property type="entry name" value="aa-tRNA-synth_II/BPL/LPL"/>
</dbReference>
<dbReference type="Gene3D" id="3.30.930.10">
    <property type="entry name" value="Bira Bifunctional Protein, Domain 2"/>
    <property type="match status" value="1"/>
</dbReference>
<accession>A0A8E2F6V4</accession>
<dbReference type="SUPFAM" id="SSF52317">
    <property type="entry name" value="Class I glutamine amidotransferase-like"/>
    <property type="match status" value="1"/>
</dbReference>